<evidence type="ECO:0000313" key="2">
    <source>
        <dbReference type="EMBL" id="KAK8761304.1"/>
    </source>
</evidence>
<evidence type="ECO:0008006" key="4">
    <source>
        <dbReference type="Google" id="ProtNLM"/>
    </source>
</evidence>
<organism evidence="2 3">
    <name type="scientific">Amblyomma americanum</name>
    <name type="common">Lone star tick</name>
    <dbReference type="NCBI Taxonomy" id="6943"/>
    <lineage>
        <taxon>Eukaryota</taxon>
        <taxon>Metazoa</taxon>
        <taxon>Ecdysozoa</taxon>
        <taxon>Arthropoda</taxon>
        <taxon>Chelicerata</taxon>
        <taxon>Arachnida</taxon>
        <taxon>Acari</taxon>
        <taxon>Parasitiformes</taxon>
        <taxon>Ixodida</taxon>
        <taxon>Ixodoidea</taxon>
        <taxon>Ixodidae</taxon>
        <taxon>Amblyomminae</taxon>
        <taxon>Amblyomma</taxon>
    </lineage>
</organism>
<feature type="compositionally biased region" description="Low complexity" evidence="1">
    <location>
        <begin position="133"/>
        <end position="142"/>
    </location>
</feature>
<protein>
    <recommendedName>
        <fullName evidence="4">MADF domain-containing protein</fullName>
    </recommendedName>
</protein>
<evidence type="ECO:0000256" key="1">
    <source>
        <dbReference type="SAM" id="MobiDB-lite"/>
    </source>
</evidence>
<feature type="region of interest" description="Disordered" evidence="1">
    <location>
        <begin position="131"/>
        <end position="172"/>
    </location>
</feature>
<keyword evidence="3" id="KW-1185">Reference proteome</keyword>
<proteinExistence type="predicted"/>
<accession>A0AAQ4DFR4</accession>
<dbReference type="EMBL" id="JARKHS020031316">
    <property type="protein sequence ID" value="KAK8761304.1"/>
    <property type="molecule type" value="Genomic_DNA"/>
</dbReference>
<name>A0AAQ4DFR4_AMBAM</name>
<sequence length="172" mass="19185">MTDLTNSVRERFLDAMRQHPSVFDTKRMDYRDVERKKNAWEQIRLHAGLSTAIEGSQRSGSGYVSRRTWEFTESMAFYKDCGRPRKTTCSLNAASSSGDGDTVEDILMTMQSSRSSSPMTESSLDATLHAGASTPLLPTSPLQPRAFITAAPRHLAEGDKPEAKKKKQKKKI</sequence>
<gene>
    <name evidence="2" type="ORF">V5799_027426</name>
</gene>
<evidence type="ECO:0000313" key="3">
    <source>
        <dbReference type="Proteomes" id="UP001321473"/>
    </source>
</evidence>
<dbReference type="AlphaFoldDB" id="A0AAQ4DFR4"/>
<dbReference type="Proteomes" id="UP001321473">
    <property type="component" value="Unassembled WGS sequence"/>
</dbReference>
<reference evidence="2 3" key="1">
    <citation type="journal article" date="2023" name="Arcadia Sci">
        <title>De novo assembly of a long-read Amblyomma americanum tick genome.</title>
        <authorList>
            <person name="Chou S."/>
            <person name="Poskanzer K.E."/>
            <person name="Rollins M."/>
            <person name="Thuy-Boun P.S."/>
        </authorList>
    </citation>
    <scope>NUCLEOTIDE SEQUENCE [LARGE SCALE GENOMIC DNA]</scope>
    <source>
        <strain evidence="2">F_SG_1</strain>
        <tissue evidence="2">Salivary glands</tissue>
    </source>
</reference>
<feature type="compositionally biased region" description="Basic residues" evidence="1">
    <location>
        <begin position="163"/>
        <end position="172"/>
    </location>
</feature>
<comment type="caution">
    <text evidence="2">The sequence shown here is derived from an EMBL/GenBank/DDBJ whole genome shotgun (WGS) entry which is preliminary data.</text>
</comment>